<dbReference type="SUPFAM" id="SSF47741">
    <property type="entry name" value="CO dehydrogenase ISP C-domain like"/>
    <property type="match status" value="1"/>
</dbReference>
<dbReference type="InterPro" id="IPR036010">
    <property type="entry name" value="2Fe-2S_ferredoxin-like_sf"/>
</dbReference>
<protein>
    <submittedName>
        <fullName evidence="7">(2Fe-2S)-binding protein</fullName>
    </submittedName>
</protein>
<evidence type="ECO:0000256" key="1">
    <source>
        <dbReference type="ARBA" id="ARBA00022714"/>
    </source>
</evidence>
<dbReference type="FunFam" id="3.10.20.30:FF:000020">
    <property type="entry name" value="Xanthine dehydrogenase iron-sulfur subunit"/>
    <property type="match status" value="1"/>
</dbReference>
<feature type="domain" description="2Fe-2S ferredoxin-type" evidence="6">
    <location>
        <begin position="1"/>
        <end position="77"/>
    </location>
</feature>
<dbReference type="RefSeq" id="WP_120626531.1">
    <property type="nucleotide sequence ID" value="NZ_RAWG01000106.1"/>
</dbReference>
<name>A0A3A8NAP0_9BACT</name>
<keyword evidence="3" id="KW-0560">Oxidoreductase</keyword>
<dbReference type="GO" id="GO:0051537">
    <property type="term" value="F:2 iron, 2 sulfur cluster binding"/>
    <property type="evidence" value="ECO:0007669"/>
    <property type="project" value="UniProtKB-KW"/>
</dbReference>
<evidence type="ECO:0000313" key="8">
    <source>
        <dbReference type="Proteomes" id="UP000273405"/>
    </source>
</evidence>
<gene>
    <name evidence="7" type="ORF">D7X12_18165</name>
</gene>
<dbReference type="GO" id="GO:0046872">
    <property type="term" value="F:metal ion binding"/>
    <property type="evidence" value="ECO:0007669"/>
    <property type="project" value="UniProtKB-KW"/>
</dbReference>
<proteinExistence type="predicted"/>
<dbReference type="PROSITE" id="PS51085">
    <property type="entry name" value="2FE2S_FER_2"/>
    <property type="match status" value="1"/>
</dbReference>
<dbReference type="InterPro" id="IPR051452">
    <property type="entry name" value="Diverse_Oxidoreductases"/>
</dbReference>
<keyword evidence="1" id="KW-0001">2Fe-2S</keyword>
<dbReference type="PROSITE" id="PS00197">
    <property type="entry name" value="2FE2S_FER_1"/>
    <property type="match status" value="1"/>
</dbReference>
<dbReference type="Gene3D" id="3.10.20.30">
    <property type="match status" value="1"/>
</dbReference>
<dbReference type="InterPro" id="IPR001041">
    <property type="entry name" value="2Fe-2S_ferredoxin-type"/>
</dbReference>
<dbReference type="SUPFAM" id="SSF54292">
    <property type="entry name" value="2Fe-2S ferredoxin-like"/>
    <property type="match status" value="1"/>
</dbReference>
<dbReference type="PANTHER" id="PTHR44379">
    <property type="entry name" value="OXIDOREDUCTASE WITH IRON-SULFUR SUBUNIT"/>
    <property type="match status" value="1"/>
</dbReference>
<accession>A0A3A8NAP0</accession>
<comment type="caution">
    <text evidence="7">The sequence shown here is derived from an EMBL/GenBank/DDBJ whole genome shotgun (WGS) entry which is preliminary data.</text>
</comment>
<dbReference type="EMBL" id="RAWG01000106">
    <property type="protein sequence ID" value="RKH41457.1"/>
    <property type="molecule type" value="Genomic_DNA"/>
</dbReference>
<keyword evidence="8" id="KW-1185">Reference proteome</keyword>
<evidence type="ECO:0000256" key="2">
    <source>
        <dbReference type="ARBA" id="ARBA00022723"/>
    </source>
</evidence>
<evidence type="ECO:0000256" key="3">
    <source>
        <dbReference type="ARBA" id="ARBA00023002"/>
    </source>
</evidence>
<dbReference type="Pfam" id="PF01799">
    <property type="entry name" value="Fer2_2"/>
    <property type="match status" value="1"/>
</dbReference>
<dbReference type="GO" id="GO:0016491">
    <property type="term" value="F:oxidoreductase activity"/>
    <property type="evidence" value="ECO:0007669"/>
    <property type="project" value="UniProtKB-KW"/>
</dbReference>
<dbReference type="InterPro" id="IPR002888">
    <property type="entry name" value="2Fe-2S-bd"/>
</dbReference>
<keyword evidence="4" id="KW-0408">Iron</keyword>
<evidence type="ECO:0000313" key="7">
    <source>
        <dbReference type="EMBL" id="RKH41457.1"/>
    </source>
</evidence>
<evidence type="ECO:0000259" key="6">
    <source>
        <dbReference type="PROSITE" id="PS51085"/>
    </source>
</evidence>
<dbReference type="InterPro" id="IPR036884">
    <property type="entry name" value="2Fe-2S-bd_dom_sf"/>
</dbReference>
<dbReference type="InterPro" id="IPR006058">
    <property type="entry name" value="2Fe2S_fd_BS"/>
</dbReference>
<dbReference type="PANTHER" id="PTHR44379:SF2">
    <property type="entry name" value="BLR6218 PROTEIN"/>
    <property type="match status" value="1"/>
</dbReference>
<dbReference type="Proteomes" id="UP000273405">
    <property type="component" value="Unassembled WGS sequence"/>
</dbReference>
<dbReference type="Pfam" id="PF00111">
    <property type="entry name" value="Fer2"/>
    <property type="match status" value="1"/>
</dbReference>
<reference evidence="8" key="1">
    <citation type="submission" date="2018-09" db="EMBL/GenBank/DDBJ databases">
        <authorList>
            <person name="Livingstone P.G."/>
            <person name="Whitworth D.E."/>
        </authorList>
    </citation>
    <scope>NUCLEOTIDE SEQUENCE [LARGE SCALE GENOMIC DNA]</scope>
    <source>
        <strain evidence="8">CA040B</strain>
    </source>
</reference>
<dbReference type="OrthoDB" id="9775084at2"/>
<organism evidence="7 8">
    <name type="scientific">Corallococcus sicarius</name>
    <dbReference type="NCBI Taxonomy" id="2316726"/>
    <lineage>
        <taxon>Bacteria</taxon>
        <taxon>Pseudomonadati</taxon>
        <taxon>Myxococcota</taxon>
        <taxon>Myxococcia</taxon>
        <taxon>Myxococcales</taxon>
        <taxon>Cystobacterineae</taxon>
        <taxon>Myxococcaceae</taxon>
        <taxon>Corallococcus</taxon>
    </lineage>
</organism>
<dbReference type="AlphaFoldDB" id="A0A3A8NAP0"/>
<keyword evidence="5" id="KW-0411">Iron-sulfur</keyword>
<dbReference type="CDD" id="cd00207">
    <property type="entry name" value="fer2"/>
    <property type="match status" value="1"/>
</dbReference>
<evidence type="ECO:0000256" key="5">
    <source>
        <dbReference type="ARBA" id="ARBA00023014"/>
    </source>
</evidence>
<dbReference type="Gene3D" id="1.10.150.120">
    <property type="entry name" value="[2Fe-2S]-binding domain"/>
    <property type="match status" value="1"/>
</dbReference>
<evidence type="ECO:0000256" key="4">
    <source>
        <dbReference type="ARBA" id="ARBA00023004"/>
    </source>
</evidence>
<sequence>MSIRLRVNGTQHDLDVDPEMPLLWALRDLLTLTGTKYGCGQALCGACVVHIDGAAVRSCVTPVRRAEGRDVMTIEGLSPDGSHPLQKAWVELAVPQCGFCQAGQIMTAAALLAKKPKPTDAEIDQSLAGNLCRCGTYTRIRSAVKKAAGLPNE</sequence>
<dbReference type="InterPro" id="IPR012675">
    <property type="entry name" value="Beta-grasp_dom_sf"/>
</dbReference>
<keyword evidence="2" id="KW-0479">Metal-binding</keyword>